<gene>
    <name evidence="5" type="primary">tatC</name>
    <name evidence="6" type="ordered locus">Bind_2703</name>
</gene>
<dbReference type="PROSITE" id="PS01218">
    <property type="entry name" value="TATC"/>
    <property type="match status" value="1"/>
</dbReference>
<dbReference type="NCBIfam" id="TIGR00945">
    <property type="entry name" value="tatC"/>
    <property type="match status" value="1"/>
</dbReference>
<comment type="function">
    <text evidence="5">Part of the twin-arginine translocation (Tat) system that transports large folded proteins containing a characteristic twin-arginine motif in their signal peptide across membranes. Together with TatB, TatC is part of a receptor directly interacting with Tat signal peptides.</text>
</comment>
<name>B2IJG2_BEII9</name>
<organism evidence="6 7">
    <name type="scientific">Beijerinckia indica subsp. indica (strain ATCC 9039 / DSM 1715 / NCIMB 8712)</name>
    <dbReference type="NCBI Taxonomy" id="395963"/>
    <lineage>
        <taxon>Bacteria</taxon>
        <taxon>Pseudomonadati</taxon>
        <taxon>Pseudomonadota</taxon>
        <taxon>Alphaproteobacteria</taxon>
        <taxon>Hyphomicrobiales</taxon>
        <taxon>Beijerinckiaceae</taxon>
        <taxon>Beijerinckia</taxon>
    </lineage>
</organism>
<evidence type="ECO:0000313" key="7">
    <source>
        <dbReference type="Proteomes" id="UP000001695"/>
    </source>
</evidence>
<evidence type="ECO:0000256" key="2">
    <source>
        <dbReference type="ARBA" id="ARBA00022692"/>
    </source>
</evidence>
<dbReference type="Pfam" id="PF00902">
    <property type="entry name" value="TatC"/>
    <property type="match status" value="1"/>
</dbReference>
<evidence type="ECO:0000313" key="6">
    <source>
        <dbReference type="EMBL" id="ACB96275.1"/>
    </source>
</evidence>
<dbReference type="HOGENOM" id="CLU_031942_1_0_5"/>
<dbReference type="GO" id="GO:0043953">
    <property type="term" value="P:protein transport by the Tat complex"/>
    <property type="evidence" value="ECO:0007669"/>
    <property type="project" value="UniProtKB-UniRule"/>
</dbReference>
<dbReference type="RefSeq" id="WP_012385626.1">
    <property type="nucleotide sequence ID" value="NC_010581.1"/>
</dbReference>
<dbReference type="STRING" id="395963.Bind_2703"/>
<dbReference type="EMBL" id="CP001016">
    <property type="protein sequence ID" value="ACB96275.1"/>
    <property type="molecule type" value="Genomic_DNA"/>
</dbReference>
<dbReference type="InterPro" id="IPR019820">
    <property type="entry name" value="Sec-indep_translocase_CS"/>
</dbReference>
<comment type="caution">
    <text evidence="5">Lacks conserved residue(s) required for the propagation of feature annotation.</text>
</comment>
<protein>
    <recommendedName>
        <fullName evidence="5">Sec-independent protein translocase protein TatC</fullName>
    </recommendedName>
</protein>
<keyword evidence="5" id="KW-0811">Translocation</keyword>
<evidence type="ECO:0000256" key="3">
    <source>
        <dbReference type="ARBA" id="ARBA00022989"/>
    </source>
</evidence>
<dbReference type="PRINTS" id="PR01840">
    <property type="entry name" value="TATCFAMILY"/>
</dbReference>
<dbReference type="OrthoDB" id="9777044at2"/>
<reference evidence="7" key="1">
    <citation type="submission" date="2008-03" db="EMBL/GenBank/DDBJ databases">
        <title>Complete sequence of chromosome of Beijerinckia indica subsp. indica ATCC 9039.</title>
        <authorList>
            <consortium name="US DOE Joint Genome Institute"/>
            <person name="Copeland A."/>
            <person name="Lucas S."/>
            <person name="Lapidus A."/>
            <person name="Glavina del Rio T."/>
            <person name="Dalin E."/>
            <person name="Tice H."/>
            <person name="Bruce D."/>
            <person name="Goodwin L."/>
            <person name="Pitluck S."/>
            <person name="LaButti K."/>
            <person name="Schmutz J."/>
            <person name="Larimer F."/>
            <person name="Land M."/>
            <person name="Hauser L."/>
            <person name="Kyrpides N."/>
            <person name="Mikhailova N."/>
            <person name="Dunfield P.F."/>
            <person name="Dedysh S.N."/>
            <person name="Liesack W."/>
            <person name="Saw J.H."/>
            <person name="Alam M."/>
            <person name="Chen Y."/>
            <person name="Murrell J.C."/>
            <person name="Richardson P."/>
        </authorList>
    </citation>
    <scope>NUCLEOTIDE SEQUENCE [LARGE SCALE GENOMIC DNA]</scope>
    <source>
        <strain evidence="7">ATCC 9039 / DSM 1715 / NCIMB 8712</strain>
    </source>
</reference>
<keyword evidence="5" id="KW-0997">Cell inner membrane</keyword>
<feature type="transmembrane region" description="Helical" evidence="5">
    <location>
        <begin position="164"/>
        <end position="193"/>
    </location>
</feature>
<keyword evidence="5" id="KW-0653">Protein transport</keyword>
<keyword evidence="3 5" id="KW-1133">Transmembrane helix</keyword>
<keyword evidence="5" id="KW-0813">Transport</keyword>
<reference evidence="6 7" key="2">
    <citation type="journal article" date="2010" name="J. Bacteriol.">
        <title>Complete genome sequence of Beijerinckia indica subsp. indica.</title>
        <authorList>
            <person name="Tamas I."/>
            <person name="Dedysh S.N."/>
            <person name="Liesack W."/>
            <person name="Stott M.B."/>
            <person name="Alam M."/>
            <person name="Murrell J.C."/>
            <person name="Dunfield P.F."/>
        </authorList>
    </citation>
    <scope>NUCLEOTIDE SEQUENCE [LARGE SCALE GENOMIC DNA]</scope>
    <source>
        <strain evidence="7">ATCC 9039 / DSM 1715 / NCIMB 8712</strain>
    </source>
</reference>
<dbReference type="eggNOG" id="COG0805">
    <property type="taxonomic scope" value="Bacteria"/>
</dbReference>
<sequence>MTDADIEATKAPLMDHLIELRARLIKALIAFLVMFFICFYFAKEIYNLLVLPFERVAGPDAKLIYTAPQEYFFTQIKVAIFSASFLSCPVILAQLYAFVAPGLYKQERRAFAPYLFATPLFFAAGALLVYFVVMPNLLGFFIGMQQAKEPGRPQIELLPRVSEYLSLIMSLILAFGVTFQLPVILTLLGRVGIIDSTFLREKRRYAIVLCFVVAAILTPPDIFSMLALAVPALLLYELSIFSVRLIEKQRAAQAAGEEATAKF</sequence>
<evidence type="ECO:0000256" key="4">
    <source>
        <dbReference type="ARBA" id="ARBA00023136"/>
    </source>
</evidence>
<keyword evidence="2 5" id="KW-0812">Transmembrane</keyword>
<proteinExistence type="inferred from homology"/>
<feature type="transmembrane region" description="Helical" evidence="5">
    <location>
        <begin position="205"/>
        <end position="222"/>
    </location>
</feature>
<evidence type="ECO:0000256" key="5">
    <source>
        <dbReference type="HAMAP-Rule" id="MF_00902"/>
    </source>
</evidence>
<evidence type="ECO:0000256" key="1">
    <source>
        <dbReference type="ARBA" id="ARBA00004141"/>
    </source>
</evidence>
<keyword evidence="5" id="KW-1003">Cell membrane</keyword>
<dbReference type="Proteomes" id="UP000001695">
    <property type="component" value="Chromosome"/>
</dbReference>
<feature type="transmembrane region" description="Helical" evidence="5">
    <location>
        <begin position="24"/>
        <end position="42"/>
    </location>
</feature>
<feature type="transmembrane region" description="Helical" evidence="5">
    <location>
        <begin position="111"/>
        <end position="144"/>
    </location>
</feature>
<dbReference type="GO" id="GO:0009977">
    <property type="term" value="F:proton motive force dependent protein transmembrane transporter activity"/>
    <property type="evidence" value="ECO:0007669"/>
    <property type="project" value="TreeGrafter"/>
</dbReference>
<comment type="similarity">
    <text evidence="5">Belongs to the TatC family.</text>
</comment>
<comment type="subcellular location">
    <subcellularLocation>
        <location evidence="5">Cell inner membrane</location>
        <topology evidence="5">Multi-pass membrane protein</topology>
    </subcellularLocation>
    <subcellularLocation>
        <location evidence="1">Membrane</location>
        <topology evidence="1">Multi-pass membrane protein</topology>
    </subcellularLocation>
</comment>
<keyword evidence="7" id="KW-1185">Reference proteome</keyword>
<dbReference type="PANTHER" id="PTHR30371">
    <property type="entry name" value="SEC-INDEPENDENT PROTEIN TRANSLOCASE PROTEIN TATC"/>
    <property type="match status" value="1"/>
</dbReference>
<dbReference type="GO" id="GO:0065002">
    <property type="term" value="P:intracellular protein transmembrane transport"/>
    <property type="evidence" value="ECO:0007669"/>
    <property type="project" value="TreeGrafter"/>
</dbReference>
<dbReference type="AlphaFoldDB" id="B2IJG2"/>
<accession>B2IJG2</accession>
<dbReference type="GO" id="GO:0033281">
    <property type="term" value="C:TAT protein transport complex"/>
    <property type="evidence" value="ECO:0007669"/>
    <property type="project" value="UniProtKB-UniRule"/>
</dbReference>
<dbReference type="PANTHER" id="PTHR30371:SF0">
    <property type="entry name" value="SEC-INDEPENDENT PROTEIN TRANSLOCASE PROTEIN TATC, CHLOROPLASTIC-RELATED"/>
    <property type="match status" value="1"/>
</dbReference>
<feature type="transmembrane region" description="Helical" evidence="5">
    <location>
        <begin position="78"/>
        <end position="99"/>
    </location>
</feature>
<keyword evidence="4 5" id="KW-0472">Membrane</keyword>
<dbReference type="InterPro" id="IPR002033">
    <property type="entry name" value="TatC"/>
</dbReference>
<comment type="subunit">
    <text evidence="5">The Tat system comprises two distinct complexes: a TatABC complex, containing multiple copies of TatA, TatB and TatC subunits, and a separate TatA complex, containing only TatA subunits. Substrates initially bind to the TatABC complex, which probably triggers association of the separate TatA complex to form the active translocon.</text>
</comment>
<dbReference type="HAMAP" id="MF_00902">
    <property type="entry name" value="TatC"/>
    <property type="match status" value="1"/>
</dbReference>
<dbReference type="KEGG" id="bid:Bind_2703"/>